<dbReference type="EMBL" id="CM023473">
    <property type="protein sequence ID" value="KAH7953537.1"/>
    <property type="molecule type" value="Genomic_DNA"/>
</dbReference>
<proteinExistence type="predicted"/>
<dbReference type="Proteomes" id="UP000821865">
    <property type="component" value="Chromosome 4"/>
</dbReference>
<gene>
    <name evidence="1" type="ORF">HPB49_009655</name>
</gene>
<sequence length="186" mass="21052">MRPFDVVCDKGFLSLADELIAVGARHGIVPAKYVLPHPTTVSRKVAEVAGALRESLKPDIHQAMEERRCACTVDMWTDDYGKVAYTSATVHYITKKLELISLDLFTSDFPPEKKTGENIRKEIVRRCEKIGYEETMLEKVVFVTDQGAKIITALRTFSRMNCSAHILNTILRHTFDGVYLIQHLPE</sequence>
<accession>A0ACB8CWM2</accession>
<organism evidence="1 2">
    <name type="scientific">Dermacentor silvarum</name>
    <name type="common">Tick</name>
    <dbReference type="NCBI Taxonomy" id="543639"/>
    <lineage>
        <taxon>Eukaryota</taxon>
        <taxon>Metazoa</taxon>
        <taxon>Ecdysozoa</taxon>
        <taxon>Arthropoda</taxon>
        <taxon>Chelicerata</taxon>
        <taxon>Arachnida</taxon>
        <taxon>Acari</taxon>
        <taxon>Parasitiformes</taxon>
        <taxon>Ixodida</taxon>
        <taxon>Ixodoidea</taxon>
        <taxon>Ixodidae</taxon>
        <taxon>Rhipicephalinae</taxon>
        <taxon>Dermacentor</taxon>
    </lineage>
</organism>
<name>A0ACB8CWM2_DERSI</name>
<comment type="caution">
    <text evidence="1">The sequence shown here is derived from an EMBL/GenBank/DDBJ whole genome shotgun (WGS) entry which is preliminary data.</text>
</comment>
<reference evidence="1" key="1">
    <citation type="submission" date="2020-05" db="EMBL/GenBank/DDBJ databases">
        <title>Large-scale comparative analyses of tick genomes elucidate their genetic diversity and vector capacities.</title>
        <authorList>
            <person name="Jia N."/>
            <person name="Wang J."/>
            <person name="Shi W."/>
            <person name="Du L."/>
            <person name="Sun Y."/>
            <person name="Zhan W."/>
            <person name="Jiang J."/>
            <person name="Wang Q."/>
            <person name="Zhang B."/>
            <person name="Ji P."/>
            <person name="Sakyi L.B."/>
            <person name="Cui X."/>
            <person name="Yuan T."/>
            <person name="Jiang B."/>
            <person name="Yang W."/>
            <person name="Lam T.T.-Y."/>
            <person name="Chang Q."/>
            <person name="Ding S."/>
            <person name="Wang X."/>
            <person name="Zhu J."/>
            <person name="Ruan X."/>
            <person name="Zhao L."/>
            <person name="Wei J."/>
            <person name="Que T."/>
            <person name="Du C."/>
            <person name="Cheng J."/>
            <person name="Dai P."/>
            <person name="Han X."/>
            <person name="Huang E."/>
            <person name="Gao Y."/>
            <person name="Liu J."/>
            <person name="Shao H."/>
            <person name="Ye R."/>
            <person name="Li L."/>
            <person name="Wei W."/>
            <person name="Wang X."/>
            <person name="Wang C."/>
            <person name="Yang T."/>
            <person name="Huo Q."/>
            <person name="Li W."/>
            <person name="Guo W."/>
            <person name="Chen H."/>
            <person name="Zhou L."/>
            <person name="Ni X."/>
            <person name="Tian J."/>
            <person name="Zhou Y."/>
            <person name="Sheng Y."/>
            <person name="Liu T."/>
            <person name="Pan Y."/>
            <person name="Xia L."/>
            <person name="Li J."/>
            <person name="Zhao F."/>
            <person name="Cao W."/>
        </authorList>
    </citation>
    <scope>NUCLEOTIDE SEQUENCE</scope>
    <source>
        <strain evidence="1">Dsil-2018</strain>
    </source>
</reference>
<keyword evidence="2" id="KW-1185">Reference proteome</keyword>
<protein>
    <submittedName>
        <fullName evidence="1">Uncharacterized protein</fullName>
    </submittedName>
</protein>
<evidence type="ECO:0000313" key="2">
    <source>
        <dbReference type="Proteomes" id="UP000821865"/>
    </source>
</evidence>
<evidence type="ECO:0000313" key="1">
    <source>
        <dbReference type="EMBL" id="KAH7953537.1"/>
    </source>
</evidence>